<reference evidence="3" key="1">
    <citation type="submission" date="2015-01" db="EMBL/GenBank/DDBJ databases">
        <title>Draft genome sequence of Rhodococcus pyridinivorans strain KG-16, a hydrocarbon-degrading bacterium.</title>
        <authorList>
            <person name="Aggarwal R.K."/>
            <person name="Dawar C."/>
        </authorList>
    </citation>
    <scope>NUCLEOTIDE SEQUENCE [LARGE SCALE GENOMIC DNA]</scope>
    <source>
        <strain evidence="3">KG-16</strain>
    </source>
</reference>
<dbReference type="InterPro" id="IPR009752">
    <property type="entry name" value="Phage_Mu_GpJ"/>
</dbReference>
<dbReference type="RefSeq" id="WP_060651021.1">
    <property type="nucleotide sequence ID" value="NZ_AZXY01000002.1"/>
</dbReference>
<gene>
    <name evidence="2" type="ORF">Z045_05700</name>
</gene>
<dbReference type="Pfam" id="PF07030">
    <property type="entry name" value="Phage_Mu_Gp36"/>
    <property type="match status" value="1"/>
</dbReference>
<evidence type="ECO:0008006" key="4">
    <source>
        <dbReference type="Google" id="ProtNLM"/>
    </source>
</evidence>
<comment type="caution">
    <text evidence="2">The sequence shown here is derived from an EMBL/GenBank/DDBJ whole genome shotgun (WGS) entry which is preliminary data.</text>
</comment>
<organism evidence="2 3">
    <name type="scientific">Rhodococcus pyridinivorans KG-16</name>
    <dbReference type="NCBI Taxonomy" id="1441730"/>
    <lineage>
        <taxon>Bacteria</taxon>
        <taxon>Bacillati</taxon>
        <taxon>Actinomycetota</taxon>
        <taxon>Actinomycetes</taxon>
        <taxon>Mycobacteriales</taxon>
        <taxon>Nocardiaceae</taxon>
        <taxon>Rhodococcus</taxon>
    </lineage>
</organism>
<dbReference type="PATRIC" id="fig|1441730.3.peg.1191"/>
<sequence length="298" mass="32666">MSTTLNVESFSEINIRERSTLAEGAEAGSTVLTLSSTEGYVVGDILYLGNLSREGCEKTVIASVDDATTVTLTNPTTLPHARFEPVTSVLGDLIRIYRAVNVDGGVPSTEMFAVLATRSIDPDQLSTYFTDSQGSSNYWYRFTYFNATTMDETSLNDSIPVRGDDFGHYASLTEIRREAGFENATNLSDVVVDQKRRAAESEVNTALSSAYTTPFDPVPEIIRTLTIQLAAGYLLQYAYGERSAAASVKLKDARTQMEALQNRDQTITDDTGNSIAGDGISYWPGENEPRAFTMDQRF</sequence>
<reference evidence="2 3" key="2">
    <citation type="journal article" date="2016" name="Genome Announc.">
        <title>Draft Genome Sequence of a Versatile Hydrocarbon-Degrading Bacterium, Rhodococcus pyridinivorans Strain KG-16, Collected from Oil Fields in India.</title>
        <authorList>
            <person name="Aggarwal R.K."/>
            <person name="Dawar C."/>
            <person name="Phanindranath R."/>
            <person name="Mutnuri L."/>
            <person name="Dayal A.M."/>
        </authorList>
    </citation>
    <scope>NUCLEOTIDE SEQUENCE [LARGE SCALE GENOMIC DNA]</scope>
    <source>
        <strain evidence="2 3">KG-16</strain>
    </source>
</reference>
<evidence type="ECO:0000313" key="2">
    <source>
        <dbReference type="EMBL" id="KSZ59665.1"/>
    </source>
</evidence>
<accession>A0A0V9UNT0</accession>
<name>A0A0V9UNT0_9NOCA</name>
<protein>
    <recommendedName>
        <fullName evidence="4">DUF1320 domain-containing protein</fullName>
    </recommendedName>
</protein>
<evidence type="ECO:0000256" key="1">
    <source>
        <dbReference type="SAM" id="Coils"/>
    </source>
</evidence>
<evidence type="ECO:0000313" key="3">
    <source>
        <dbReference type="Proteomes" id="UP000053060"/>
    </source>
</evidence>
<dbReference type="Proteomes" id="UP000053060">
    <property type="component" value="Unassembled WGS sequence"/>
</dbReference>
<dbReference type="EMBL" id="AZXY01000002">
    <property type="protein sequence ID" value="KSZ59665.1"/>
    <property type="molecule type" value="Genomic_DNA"/>
</dbReference>
<feature type="coiled-coil region" evidence="1">
    <location>
        <begin position="243"/>
        <end position="270"/>
    </location>
</feature>
<dbReference type="AlphaFoldDB" id="A0A0V9UNT0"/>
<keyword evidence="1" id="KW-0175">Coiled coil</keyword>
<proteinExistence type="predicted"/>